<evidence type="ECO:0008006" key="3">
    <source>
        <dbReference type="Google" id="ProtNLM"/>
    </source>
</evidence>
<keyword evidence="2" id="KW-1185">Reference proteome</keyword>
<name>A0A1Y0IPX9_9BACL</name>
<organism evidence="1 2">
    <name type="scientific">Tumebacillus avium</name>
    <dbReference type="NCBI Taxonomy" id="1903704"/>
    <lineage>
        <taxon>Bacteria</taxon>
        <taxon>Bacillati</taxon>
        <taxon>Bacillota</taxon>
        <taxon>Bacilli</taxon>
        <taxon>Bacillales</taxon>
        <taxon>Alicyclobacillaceae</taxon>
        <taxon>Tumebacillus</taxon>
    </lineage>
</organism>
<dbReference type="AlphaFoldDB" id="A0A1Y0IPX9"/>
<dbReference type="RefSeq" id="WP_087457930.1">
    <property type="nucleotide sequence ID" value="NZ_CP021434.1"/>
</dbReference>
<dbReference type="Proteomes" id="UP000195437">
    <property type="component" value="Chromosome"/>
</dbReference>
<sequence>MVQYSLDVEANRIYAKRADEILSTQATNSLERLLPLTRPGFTVLIDLSELNPEHLSMLTDKHLLLLDYGVKRCAYLSSDYGSLSHLMKELRKRAAHPEERGYFTRQEDALQFLTEEKVEYAH</sequence>
<reference evidence="2" key="1">
    <citation type="submission" date="2017-05" db="EMBL/GenBank/DDBJ databases">
        <authorList>
            <person name="Sung H."/>
        </authorList>
    </citation>
    <scope>NUCLEOTIDE SEQUENCE [LARGE SCALE GENOMIC DNA]</scope>
    <source>
        <strain evidence="2">AR23208</strain>
    </source>
</reference>
<accession>A0A1Y0IPX9</accession>
<dbReference type="KEGG" id="tum:CBW65_17565"/>
<evidence type="ECO:0000313" key="1">
    <source>
        <dbReference type="EMBL" id="ARU62571.1"/>
    </source>
</evidence>
<gene>
    <name evidence="1" type="ORF">CBW65_17565</name>
</gene>
<protein>
    <recommendedName>
        <fullName evidence="3">STAS domain-containing protein</fullName>
    </recommendedName>
</protein>
<dbReference type="OrthoDB" id="2381720at2"/>
<proteinExistence type="predicted"/>
<evidence type="ECO:0000313" key="2">
    <source>
        <dbReference type="Proteomes" id="UP000195437"/>
    </source>
</evidence>
<dbReference type="EMBL" id="CP021434">
    <property type="protein sequence ID" value="ARU62571.1"/>
    <property type="molecule type" value="Genomic_DNA"/>
</dbReference>